<dbReference type="Pfam" id="PF00043">
    <property type="entry name" value="GST_C"/>
    <property type="match status" value="1"/>
</dbReference>
<comment type="caution">
    <text evidence="4">The sequence shown here is derived from an EMBL/GenBank/DDBJ whole genome shotgun (WGS) entry which is preliminary data.</text>
</comment>
<dbReference type="InterPro" id="IPR004045">
    <property type="entry name" value="Glutathione_S-Trfase_N"/>
</dbReference>
<dbReference type="CDD" id="cd03046">
    <property type="entry name" value="GST_N_GTT1_like"/>
    <property type="match status" value="1"/>
</dbReference>
<organism evidence="4 5">
    <name type="scientific">Noviherbaspirillum saxi</name>
    <dbReference type="NCBI Taxonomy" id="2320863"/>
    <lineage>
        <taxon>Bacteria</taxon>
        <taxon>Pseudomonadati</taxon>
        <taxon>Pseudomonadota</taxon>
        <taxon>Betaproteobacteria</taxon>
        <taxon>Burkholderiales</taxon>
        <taxon>Oxalobacteraceae</taxon>
        <taxon>Noviherbaspirillum</taxon>
    </lineage>
</organism>
<dbReference type="InterPro" id="IPR010987">
    <property type="entry name" value="Glutathione-S-Trfase_C-like"/>
</dbReference>
<dbReference type="PANTHER" id="PTHR44051:SF8">
    <property type="entry name" value="GLUTATHIONE S-TRANSFERASE GSTA"/>
    <property type="match status" value="1"/>
</dbReference>
<keyword evidence="4" id="KW-0808">Transferase</keyword>
<dbReference type="Gene3D" id="1.20.1050.10">
    <property type="match status" value="1"/>
</dbReference>
<dbReference type="EMBL" id="QYUO01000001">
    <property type="protein sequence ID" value="RJF97426.1"/>
    <property type="molecule type" value="Genomic_DNA"/>
</dbReference>
<dbReference type="PROSITE" id="PS50405">
    <property type="entry name" value="GST_CTER"/>
    <property type="match status" value="1"/>
</dbReference>
<reference evidence="5" key="1">
    <citation type="submission" date="2018-09" db="EMBL/GenBank/DDBJ databases">
        <authorList>
            <person name="Zhu H."/>
        </authorList>
    </citation>
    <scope>NUCLEOTIDE SEQUENCE [LARGE SCALE GENOMIC DNA]</scope>
    <source>
        <strain evidence="5">K1R23-30</strain>
    </source>
</reference>
<feature type="domain" description="GST N-terminal" evidence="2">
    <location>
        <begin position="7"/>
        <end position="88"/>
    </location>
</feature>
<evidence type="ECO:0000256" key="1">
    <source>
        <dbReference type="RuleBase" id="RU003494"/>
    </source>
</evidence>
<dbReference type="InterPro" id="IPR040079">
    <property type="entry name" value="Glutathione_S-Trfase"/>
</dbReference>
<dbReference type="InterPro" id="IPR036282">
    <property type="entry name" value="Glutathione-S-Trfase_C_sf"/>
</dbReference>
<proteinExistence type="inferred from homology"/>
<dbReference type="InterPro" id="IPR004046">
    <property type="entry name" value="GST_C"/>
</dbReference>
<dbReference type="Proteomes" id="UP000265955">
    <property type="component" value="Unassembled WGS sequence"/>
</dbReference>
<dbReference type="PROSITE" id="PS50404">
    <property type="entry name" value="GST_NTER"/>
    <property type="match status" value="1"/>
</dbReference>
<sequence>MITLYCYGRVYPGMIGEARDLRAQWALEETGLPYRVHALDFIAGELDGPDYGRLSYFRQVPVIDDDGFVIGESGAIVLYIAEKAGKLIPTDFSGRTKVVQWCFVALATVERLLFEIQMIDAGMGGMGAEERRAALVKEAHRRALPGLERRLDGREWIACEGFTVADILLATVLRQVRHTDLLAPYPRLEAYYARALARPAWQRTLSLCAERQGGTVADIP</sequence>
<evidence type="ECO:0000313" key="4">
    <source>
        <dbReference type="EMBL" id="RJF97426.1"/>
    </source>
</evidence>
<accession>A0A3A3FN45</accession>
<feature type="domain" description="GST C-terminal" evidence="3">
    <location>
        <begin position="91"/>
        <end position="216"/>
    </location>
</feature>
<dbReference type="Gene3D" id="3.40.30.10">
    <property type="entry name" value="Glutaredoxin"/>
    <property type="match status" value="1"/>
</dbReference>
<dbReference type="AlphaFoldDB" id="A0A3A3FN45"/>
<gene>
    <name evidence="4" type="ORF">D3871_01925</name>
</gene>
<dbReference type="SFLD" id="SFLDS00019">
    <property type="entry name" value="Glutathione_Transferase_(cytos"/>
    <property type="match status" value="1"/>
</dbReference>
<dbReference type="SFLD" id="SFLDG00358">
    <property type="entry name" value="Main_(cytGST)"/>
    <property type="match status" value="1"/>
</dbReference>
<dbReference type="RefSeq" id="WP_119767377.1">
    <property type="nucleotide sequence ID" value="NZ_QYUO01000001.1"/>
</dbReference>
<protein>
    <submittedName>
        <fullName evidence="4">Glutathione S-transferase family protein</fullName>
    </submittedName>
</protein>
<name>A0A3A3FN45_9BURK</name>
<dbReference type="GO" id="GO:0016740">
    <property type="term" value="F:transferase activity"/>
    <property type="evidence" value="ECO:0007669"/>
    <property type="project" value="UniProtKB-KW"/>
</dbReference>
<dbReference type="PANTHER" id="PTHR44051">
    <property type="entry name" value="GLUTATHIONE S-TRANSFERASE-RELATED"/>
    <property type="match status" value="1"/>
</dbReference>
<dbReference type="SUPFAM" id="SSF52833">
    <property type="entry name" value="Thioredoxin-like"/>
    <property type="match status" value="1"/>
</dbReference>
<dbReference type="SUPFAM" id="SSF47616">
    <property type="entry name" value="GST C-terminal domain-like"/>
    <property type="match status" value="1"/>
</dbReference>
<evidence type="ECO:0000259" key="2">
    <source>
        <dbReference type="PROSITE" id="PS50404"/>
    </source>
</evidence>
<evidence type="ECO:0000313" key="5">
    <source>
        <dbReference type="Proteomes" id="UP000265955"/>
    </source>
</evidence>
<comment type="similarity">
    <text evidence="1">Belongs to the GST superfamily.</text>
</comment>
<evidence type="ECO:0000259" key="3">
    <source>
        <dbReference type="PROSITE" id="PS50405"/>
    </source>
</evidence>
<dbReference type="OrthoDB" id="9797500at2"/>
<dbReference type="InterPro" id="IPR036249">
    <property type="entry name" value="Thioredoxin-like_sf"/>
</dbReference>
<keyword evidence="5" id="KW-1185">Reference proteome</keyword>
<dbReference type="CDD" id="cd03207">
    <property type="entry name" value="GST_C_8"/>
    <property type="match status" value="1"/>
</dbReference>
<dbReference type="Pfam" id="PF02798">
    <property type="entry name" value="GST_N"/>
    <property type="match status" value="1"/>
</dbReference>